<comment type="similarity">
    <text evidence="1">Belongs to the ZPR1 family.</text>
</comment>
<evidence type="ECO:0000259" key="6">
    <source>
        <dbReference type="SMART" id="SM00709"/>
    </source>
</evidence>
<comment type="caution">
    <text evidence="7">The sequence shown here is derived from an EMBL/GenBank/DDBJ whole genome shotgun (WGS) entry which is preliminary data.</text>
</comment>
<dbReference type="Gene3D" id="2.20.25.420">
    <property type="entry name" value="ZPR1, zinc finger domain"/>
    <property type="match status" value="1"/>
</dbReference>
<evidence type="ECO:0000256" key="2">
    <source>
        <dbReference type="ARBA" id="ARBA00022723"/>
    </source>
</evidence>
<reference evidence="7 8" key="1">
    <citation type="submission" date="2024-02" db="EMBL/GenBank/DDBJ databases">
        <title>A draft genome for the cacao thread blight pathogen Marasmius crinis-equi.</title>
        <authorList>
            <person name="Cohen S.P."/>
            <person name="Baruah I.K."/>
            <person name="Amoako-Attah I."/>
            <person name="Bukari Y."/>
            <person name="Meinhardt L.W."/>
            <person name="Bailey B.A."/>
        </authorList>
    </citation>
    <scope>NUCLEOTIDE SEQUENCE [LARGE SCALE GENOMIC DNA]</scope>
    <source>
        <strain evidence="7 8">GH-76</strain>
    </source>
</reference>
<dbReference type="InterPro" id="IPR040141">
    <property type="entry name" value="ZPR1"/>
</dbReference>
<feature type="domain" description="Zinc finger ZPR1-type" evidence="6">
    <location>
        <begin position="43"/>
        <end position="162"/>
    </location>
</feature>
<evidence type="ECO:0000256" key="4">
    <source>
        <dbReference type="ARBA" id="ARBA00022833"/>
    </source>
</evidence>
<keyword evidence="4" id="KW-0862">Zinc</keyword>
<dbReference type="Pfam" id="PF03367">
    <property type="entry name" value="Zn_ribbon_ZPR1"/>
    <property type="match status" value="1"/>
</dbReference>
<gene>
    <name evidence="7" type="primary">ZPR1_5</name>
    <name evidence="7" type="ORF">V5O48_013715</name>
</gene>
<protein>
    <submittedName>
        <fullName evidence="7">Nucleolar zinc-finger protein</fullName>
    </submittedName>
</protein>
<evidence type="ECO:0000313" key="7">
    <source>
        <dbReference type="EMBL" id="KAL0568272.1"/>
    </source>
</evidence>
<feature type="region of interest" description="Disordered" evidence="5">
    <location>
        <begin position="24"/>
        <end position="47"/>
    </location>
</feature>
<dbReference type="InterPro" id="IPR042451">
    <property type="entry name" value="ZPR1_A/B_dom"/>
</dbReference>
<evidence type="ECO:0000256" key="1">
    <source>
        <dbReference type="ARBA" id="ARBA00008354"/>
    </source>
</evidence>
<proteinExistence type="inferred from homology"/>
<dbReference type="Gene3D" id="2.60.120.1040">
    <property type="entry name" value="ZPR1, A/B domain"/>
    <property type="match status" value="1"/>
</dbReference>
<accession>A0ABR3EZB9</accession>
<dbReference type="GO" id="GO:0008270">
    <property type="term" value="F:zinc ion binding"/>
    <property type="evidence" value="ECO:0007669"/>
    <property type="project" value="UniProtKB-KW"/>
</dbReference>
<feature type="compositionally biased region" description="Acidic residues" evidence="5">
    <location>
        <begin position="30"/>
        <end position="39"/>
    </location>
</feature>
<organism evidence="7 8">
    <name type="scientific">Marasmius crinis-equi</name>
    <dbReference type="NCBI Taxonomy" id="585013"/>
    <lineage>
        <taxon>Eukaryota</taxon>
        <taxon>Fungi</taxon>
        <taxon>Dikarya</taxon>
        <taxon>Basidiomycota</taxon>
        <taxon>Agaricomycotina</taxon>
        <taxon>Agaricomycetes</taxon>
        <taxon>Agaricomycetidae</taxon>
        <taxon>Agaricales</taxon>
        <taxon>Marasmiineae</taxon>
        <taxon>Marasmiaceae</taxon>
        <taxon>Marasmius</taxon>
    </lineage>
</organism>
<name>A0ABR3EZB9_9AGAR</name>
<keyword evidence="3 7" id="KW-0863">Zinc-finger</keyword>
<dbReference type="EMBL" id="JBAHYK010001377">
    <property type="protein sequence ID" value="KAL0568272.1"/>
    <property type="molecule type" value="Genomic_DNA"/>
</dbReference>
<dbReference type="InterPro" id="IPR056180">
    <property type="entry name" value="ZPR1_jr_dom"/>
</dbReference>
<dbReference type="InterPro" id="IPR004457">
    <property type="entry name" value="Znf_ZPR1"/>
</dbReference>
<dbReference type="InterPro" id="IPR042452">
    <property type="entry name" value="ZPR1_Znf1/2"/>
</dbReference>
<sequence length="169" mass="18937">MTFQCLRLRSNWMIRDLYFPRNSKSPLDNAGEDEEDSEATGDGADGSNVNLPYFKDVLIMSTNYDRCGYRDNEVKFGAAISEKGEKDTVQGRARMIRVPAVGSPLEQVYEELSEKVVTGGDSSEESERTAFKTFLSKKEAKSGDRPFTAILDDPLVNSYIQTLCIRNRG</sequence>
<keyword evidence="8" id="KW-1185">Reference proteome</keyword>
<evidence type="ECO:0000313" key="8">
    <source>
        <dbReference type="Proteomes" id="UP001465976"/>
    </source>
</evidence>
<dbReference type="SMART" id="SM00709">
    <property type="entry name" value="Zpr1"/>
    <property type="match status" value="1"/>
</dbReference>
<dbReference type="PANTHER" id="PTHR10876">
    <property type="entry name" value="ZINC FINGER PROTEIN ZPR1"/>
    <property type="match status" value="1"/>
</dbReference>
<dbReference type="Proteomes" id="UP001465976">
    <property type="component" value="Unassembled WGS sequence"/>
</dbReference>
<evidence type="ECO:0000256" key="3">
    <source>
        <dbReference type="ARBA" id="ARBA00022771"/>
    </source>
</evidence>
<keyword evidence="2" id="KW-0479">Metal-binding</keyword>
<dbReference type="Pfam" id="PF22794">
    <property type="entry name" value="jr-ZPR1"/>
    <property type="match status" value="1"/>
</dbReference>
<evidence type="ECO:0000256" key="5">
    <source>
        <dbReference type="SAM" id="MobiDB-lite"/>
    </source>
</evidence>
<dbReference type="PANTHER" id="PTHR10876:SF0">
    <property type="entry name" value="ZINC FINGER PROTEIN ZPR1"/>
    <property type="match status" value="1"/>
</dbReference>